<feature type="domain" description="Carbohydrate kinase FGGY N-terminal" evidence="11">
    <location>
        <begin position="5"/>
        <end position="250"/>
    </location>
</feature>
<feature type="binding site" evidence="9">
    <location>
        <position position="244"/>
    </location>
    <ligand>
        <name>glycerol</name>
        <dbReference type="ChEBI" id="CHEBI:17754"/>
    </ligand>
</feature>
<feature type="binding site" evidence="9">
    <location>
        <position position="308"/>
    </location>
    <ligand>
        <name>ADP</name>
        <dbReference type="ChEBI" id="CHEBI:456216"/>
    </ligand>
</feature>
<dbReference type="RefSeq" id="WP_144996296.1">
    <property type="nucleotide sequence ID" value="NZ_CP036281.1"/>
</dbReference>
<protein>
    <recommendedName>
        <fullName evidence="9">Glycerol kinase</fullName>
        <ecNumber evidence="9">2.7.1.30</ecNumber>
    </recommendedName>
    <alternativeName>
        <fullName evidence="9">ATP:glycerol 3-phosphotransferase</fullName>
    </alternativeName>
    <alternativeName>
        <fullName evidence="9">Glycerokinase</fullName>
        <shortName evidence="9">GK</shortName>
    </alternativeName>
</protein>
<dbReference type="Proteomes" id="UP000317178">
    <property type="component" value="Chromosome"/>
</dbReference>
<keyword evidence="4 9" id="KW-0547">Nucleotide-binding</keyword>
<dbReference type="AlphaFoldDB" id="A0A518CPB9"/>
<dbReference type="PANTHER" id="PTHR10196">
    <property type="entry name" value="SUGAR KINASE"/>
    <property type="match status" value="1"/>
</dbReference>
<feature type="binding site" evidence="9">
    <location>
        <position position="13"/>
    </location>
    <ligand>
        <name>ATP</name>
        <dbReference type="ChEBI" id="CHEBI:30616"/>
    </ligand>
</feature>
<feature type="domain" description="Carbohydrate kinase FGGY C-terminal" evidence="12">
    <location>
        <begin position="260"/>
        <end position="448"/>
    </location>
</feature>
<dbReference type="PIRSF" id="PIRSF000538">
    <property type="entry name" value="GlpK"/>
    <property type="match status" value="1"/>
</dbReference>
<dbReference type="FunFam" id="3.30.420.40:FF:000007">
    <property type="entry name" value="Glycerol kinase"/>
    <property type="match status" value="1"/>
</dbReference>
<keyword evidence="7 9" id="KW-0067">ATP-binding</keyword>
<evidence type="ECO:0000256" key="4">
    <source>
        <dbReference type="ARBA" id="ARBA00022741"/>
    </source>
</evidence>
<dbReference type="SUPFAM" id="SSF53067">
    <property type="entry name" value="Actin-like ATPase domain"/>
    <property type="match status" value="2"/>
</dbReference>
<keyword evidence="3 9" id="KW-0808">Transferase</keyword>
<dbReference type="FunFam" id="3.30.420.40:FF:000008">
    <property type="entry name" value="Glycerol kinase"/>
    <property type="match status" value="1"/>
</dbReference>
<dbReference type="PANTHER" id="PTHR10196:SF69">
    <property type="entry name" value="GLYCEROL KINASE"/>
    <property type="match status" value="1"/>
</dbReference>
<gene>
    <name evidence="9 13" type="primary">glpK</name>
    <name evidence="13" type="ORF">Pla110_28130</name>
</gene>
<reference evidence="13 14" key="1">
    <citation type="submission" date="2019-02" db="EMBL/GenBank/DDBJ databases">
        <title>Deep-cultivation of Planctomycetes and their phenomic and genomic characterization uncovers novel biology.</title>
        <authorList>
            <person name="Wiegand S."/>
            <person name="Jogler M."/>
            <person name="Boedeker C."/>
            <person name="Pinto D."/>
            <person name="Vollmers J."/>
            <person name="Rivas-Marin E."/>
            <person name="Kohn T."/>
            <person name="Peeters S.H."/>
            <person name="Heuer A."/>
            <person name="Rast P."/>
            <person name="Oberbeckmann S."/>
            <person name="Bunk B."/>
            <person name="Jeske O."/>
            <person name="Meyerdierks A."/>
            <person name="Storesund J.E."/>
            <person name="Kallscheuer N."/>
            <person name="Luecker S."/>
            <person name="Lage O.M."/>
            <person name="Pohl T."/>
            <person name="Merkel B.J."/>
            <person name="Hornburger P."/>
            <person name="Mueller R.-W."/>
            <person name="Bruemmer F."/>
            <person name="Labrenz M."/>
            <person name="Spormann A.M."/>
            <person name="Op den Camp H."/>
            <person name="Overmann J."/>
            <person name="Amann R."/>
            <person name="Jetten M.S.M."/>
            <person name="Mascher T."/>
            <person name="Medema M.H."/>
            <person name="Devos D.P."/>
            <person name="Kaster A.-K."/>
            <person name="Ovreas L."/>
            <person name="Rohde M."/>
            <person name="Galperin M.Y."/>
            <person name="Jogler C."/>
        </authorList>
    </citation>
    <scope>NUCLEOTIDE SEQUENCE [LARGE SCALE GENOMIC DNA]</scope>
    <source>
        <strain evidence="13 14">Pla110</strain>
    </source>
</reference>
<feature type="binding site" evidence="9">
    <location>
        <position position="243"/>
    </location>
    <ligand>
        <name>glycerol</name>
        <dbReference type="ChEBI" id="CHEBI:17754"/>
    </ligand>
</feature>
<dbReference type="InterPro" id="IPR005999">
    <property type="entry name" value="Glycerol_kin"/>
</dbReference>
<name>A0A518CPB9_9PLAN</name>
<feature type="binding site" evidence="9">
    <location>
        <position position="409"/>
    </location>
    <ligand>
        <name>ATP</name>
        <dbReference type="ChEBI" id="CHEBI:30616"/>
    </ligand>
</feature>
<comment type="function">
    <text evidence="9">Key enzyme in the regulation of glycerol uptake and metabolism. Catalyzes the phosphorylation of glycerol to yield sn-glycerol 3-phosphate.</text>
</comment>
<dbReference type="NCBIfam" id="NF000756">
    <property type="entry name" value="PRK00047.1"/>
    <property type="match status" value="1"/>
</dbReference>
<feature type="binding site" evidence="9">
    <location>
        <position position="409"/>
    </location>
    <ligand>
        <name>ADP</name>
        <dbReference type="ChEBI" id="CHEBI:456216"/>
    </ligand>
</feature>
<dbReference type="GO" id="GO:0019563">
    <property type="term" value="P:glycerol catabolic process"/>
    <property type="evidence" value="ECO:0007669"/>
    <property type="project" value="UniProtKB-UniRule"/>
</dbReference>
<sequence length="495" mass="53964">MADHILALDQGTTSSRAIIFDGECNAIAKAQREFKQIYPSPGHVEHDPLEIWGTQLAAAQEVLQQSKLAPEDIAGIGITNQRETVVIWDKKTGQPVHNAIVWQSRITSSICDRLKADGLTDLVQQKTGLIIDAYFSGTKIQYILDKVPGLRERANKGEVLCGTIDTFLLWNLSGGKLHVTDPTNACRTMLFNIHTLDWDEELLKILNIPREILPEVQPTSFVYGDTNSQLFGKSIPVAAMVGDQQGATFGQCCFEKGTAKNTYGTGCFMLLNTGSEPVKSNNGLLTTVAWQLGDKVTYCLEGSIFIAGAVVQWLRDEMQFFTDSAEIEKLAAEAKDTGGVYLVPAFVGLGAPYWDQDARGTITGITRGTNRSHLARAALESMAYQTADVLTAMTSDSGIDLKFLKVDGGACANDMLMQFQADILGVSVERPQILESTALGAAFLAGLATGVWKDMDTIASSWALDKEFVPSMTEDNRDKLYSGWKEAVRRTLSAT</sequence>
<dbReference type="GO" id="GO:0005829">
    <property type="term" value="C:cytosol"/>
    <property type="evidence" value="ECO:0007669"/>
    <property type="project" value="UniProtKB-ARBA"/>
</dbReference>
<dbReference type="InterPro" id="IPR000577">
    <property type="entry name" value="Carb_kinase_FGGY"/>
</dbReference>
<evidence type="ECO:0000256" key="3">
    <source>
        <dbReference type="ARBA" id="ARBA00022679"/>
    </source>
</evidence>
<evidence type="ECO:0000256" key="5">
    <source>
        <dbReference type="ARBA" id="ARBA00022777"/>
    </source>
</evidence>
<comment type="activity regulation">
    <text evidence="9">Inhibited by fructose 1,6-bisphosphate (FBP).</text>
</comment>
<feature type="binding site" evidence="9">
    <location>
        <position position="243"/>
    </location>
    <ligand>
        <name>sn-glycerol 3-phosphate</name>
        <dbReference type="ChEBI" id="CHEBI:57597"/>
    </ligand>
</feature>
<dbReference type="HAMAP" id="MF_00186">
    <property type="entry name" value="Glycerol_kin"/>
    <property type="match status" value="1"/>
</dbReference>
<comment type="similarity">
    <text evidence="2 9 10">Belongs to the FGGY kinase family.</text>
</comment>
<feature type="binding site" evidence="9">
    <location>
        <position position="12"/>
    </location>
    <ligand>
        <name>ADP</name>
        <dbReference type="ChEBI" id="CHEBI:456216"/>
    </ligand>
</feature>
<evidence type="ECO:0000256" key="2">
    <source>
        <dbReference type="ARBA" id="ARBA00009156"/>
    </source>
</evidence>
<dbReference type="GO" id="GO:0006072">
    <property type="term" value="P:glycerol-3-phosphate metabolic process"/>
    <property type="evidence" value="ECO:0007669"/>
    <property type="project" value="InterPro"/>
</dbReference>
<dbReference type="Pfam" id="PF02782">
    <property type="entry name" value="FGGY_C"/>
    <property type="match status" value="1"/>
</dbReference>
<feature type="binding site" evidence="9">
    <location>
        <position position="83"/>
    </location>
    <ligand>
        <name>sn-glycerol 3-phosphate</name>
        <dbReference type="ChEBI" id="CHEBI:57597"/>
    </ligand>
</feature>
<evidence type="ECO:0000256" key="6">
    <source>
        <dbReference type="ARBA" id="ARBA00022798"/>
    </source>
</evidence>
<evidence type="ECO:0000256" key="9">
    <source>
        <dbReference type="HAMAP-Rule" id="MF_00186"/>
    </source>
</evidence>
<feature type="binding site" evidence="9">
    <location>
        <position position="14"/>
    </location>
    <ligand>
        <name>ATP</name>
        <dbReference type="ChEBI" id="CHEBI:30616"/>
    </ligand>
</feature>
<dbReference type="Gene3D" id="3.30.420.40">
    <property type="match status" value="2"/>
</dbReference>
<dbReference type="GO" id="GO:0004370">
    <property type="term" value="F:glycerol kinase activity"/>
    <property type="evidence" value="ECO:0007669"/>
    <property type="project" value="UniProtKB-UniRule"/>
</dbReference>
<evidence type="ECO:0000256" key="8">
    <source>
        <dbReference type="ARBA" id="ARBA00052101"/>
    </source>
</evidence>
<evidence type="ECO:0000259" key="12">
    <source>
        <dbReference type="Pfam" id="PF02782"/>
    </source>
</evidence>
<evidence type="ECO:0000256" key="7">
    <source>
        <dbReference type="ARBA" id="ARBA00022840"/>
    </source>
</evidence>
<dbReference type="NCBIfam" id="TIGR01311">
    <property type="entry name" value="glycerol_kin"/>
    <property type="match status" value="1"/>
</dbReference>
<dbReference type="EMBL" id="CP036281">
    <property type="protein sequence ID" value="QDU81076.1"/>
    <property type="molecule type" value="Genomic_DNA"/>
</dbReference>
<proteinExistence type="inferred from homology"/>
<feature type="binding site" evidence="9">
    <location>
        <position position="12"/>
    </location>
    <ligand>
        <name>ATP</name>
        <dbReference type="ChEBI" id="CHEBI:30616"/>
    </ligand>
</feature>
<feature type="binding site" evidence="9">
    <location>
        <position position="308"/>
    </location>
    <ligand>
        <name>ATP</name>
        <dbReference type="ChEBI" id="CHEBI:30616"/>
    </ligand>
</feature>
<feature type="binding site" evidence="9">
    <location>
        <position position="12"/>
    </location>
    <ligand>
        <name>sn-glycerol 3-phosphate</name>
        <dbReference type="ChEBI" id="CHEBI:57597"/>
    </ligand>
</feature>
<dbReference type="KEGG" id="plon:Pla110_28130"/>
<feature type="binding site" evidence="9">
    <location>
        <position position="83"/>
    </location>
    <ligand>
        <name>glycerol</name>
        <dbReference type="ChEBI" id="CHEBI:17754"/>
    </ligand>
</feature>
<dbReference type="PROSITE" id="PS00445">
    <property type="entry name" value="FGGY_KINASES_2"/>
    <property type="match status" value="1"/>
</dbReference>
<dbReference type="InterPro" id="IPR018485">
    <property type="entry name" value="FGGY_C"/>
</dbReference>
<organism evidence="13 14">
    <name type="scientific">Polystyrenella longa</name>
    <dbReference type="NCBI Taxonomy" id="2528007"/>
    <lineage>
        <taxon>Bacteria</taxon>
        <taxon>Pseudomonadati</taxon>
        <taxon>Planctomycetota</taxon>
        <taxon>Planctomycetia</taxon>
        <taxon>Planctomycetales</taxon>
        <taxon>Planctomycetaceae</taxon>
        <taxon>Polystyrenella</taxon>
    </lineage>
</organism>
<comment type="catalytic activity">
    <reaction evidence="8 9">
        <text>glycerol + ATP = sn-glycerol 3-phosphate + ADP + H(+)</text>
        <dbReference type="Rhea" id="RHEA:21644"/>
        <dbReference type="ChEBI" id="CHEBI:15378"/>
        <dbReference type="ChEBI" id="CHEBI:17754"/>
        <dbReference type="ChEBI" id="CHEBI:30616"/>
        <dbReference type="ChEBI" id="CHEBI:57597"/>
        <dbReference type="ChEBI" id="CHEBI:456216"/>
        <dbReference type="EC" id="2.7.1.30"/>
    </reaction>
</comment>
<evidence type="ECO:0000256" key="1">
    <source>
        <dbReference type="ARBA" id="ARBA00005190"/>
    </source>
</evidence>
<keyword evidence="6 9" id="KW-0319">Glycerol metabolism</keyword>
<feature type="binding site" evidence="9">
    <location>
        <position position="82"/>
    </location>
    <ligand>
        <name>glycerol</name>
        <dbReference type="ChEBI" id="CHEBI:17754"/>
    </ligand>
</feature>
<feature type="binding site" evidence="9">
    <location>
        <position position="134"/>
    </location>
    <ligand>
        <name>sn-glycerol 3-phosphate</name>
        <dbReference type="ChEBI" id="CHEBI:57597"/>
    </ligand>
</feature>
<comment type="pathway">
    <text evidence="1 9">Polyol metabolism; glycerol degradation via glycerol kinase pathway; sn-glycerol 3-phosphate from glycerol: step 1/1.</text>
</comment>
<keyword evidence="5 9" id="KW-0418">Kinase</keyword>
<feature type="binding site" evidence="9">
    <location>
        <position position="413"/>
    </location>
    <ligand>
        <name>ADP</name>
        <dbReference type="ChEBI" id="CHEBI:456216"/>
    </ligand>
</feature>
<evidence type="ECO:0000313" key="13">
    <source>
        <dbReference type="EMBL" id="QDU81076.1"/>
    </source>
</evidence>
<feature type="binding site" evidence="9">
    <location>
        <position position="134"/>
    </location>
    <ligand>
        <name>glycerol</name>
        <dbReference type="ChEBI" id="CHEBI:17754"/>
    </ligand>
</feature>
<feature type="binding site" evidence="9">
    <location>
        <position position="82"/>
    </location>
    <ligand>
        <name>sn-glycerol 3-phosphate</name>
        <dbReference type="ChEBI" id="CHEBI:57597"/>
    </ligand>
</feature>
<evidence type="ECO:0000256" key="10">
    <source>
        <dbReference type="RuleBase" id="RU003733"/>
    </source>
</evidence>
<feature type="binding site" evidence="9">
    <location>
        <position position="16"/>
    </location>
    <ligand>
        <name>ADP</name>
        <dbReference type="ChEBI" id="CHEBI:456216"/>
    </ligand>
</feature>
<dbReference type="Pfam" id="PF00370">
    <property type="entry name" value="FGGY_N"/>
    <property type="match status" value="1"/>
</dbReference>
<dbReference type="UniPathway" id="UPA00618">
    <property type="reaction ID" value="UER00672"/>
</dbReference>
<feature type="binding site" evidence="9">
    <location>
        <position position="312"/>
    </location>
    <ligand>
        <name>ATP</name>
        <dbReference type="ChEBI" id="CHEBI:30616"/>
    </ligand>
</feature>
<keyword evidence="14" id="KW-1185">Reference proteome</keyword>
<evidence type="ECO:0000313" key="14">
    <source>
        <dbReference type="Proteomes" id="UP000317178"/>
    </source>
</evidence>
<evidence type="ECO:0000259" key="11">
    <source>
        <dbReference type="Pfam" id="PF00370"/>
    </source>
</evidence>
<feature type="binding site" evidence="9">
    <location>
        <position position="265"/>
    </location>
    <ligand>
        <name>ADP</name>
        <dbReference type="ChEBI" id="CHEBI:456216"/>
    </ligand>
</feature>
<dbReference type="GO" id="GO:0005524">
    <property type="term" value="F:ATP binding"/>
    <property type="evidence" value="ECO:0007669"/>
    <property type="project" value="UniProtKB-UniRule"/>
</dbReference>
<dbReference type="CDD" id="cd07786">
    <property type="entry name" value="FGGY_EcGK_like"/>
    <property type="match status" value="1"/>
</dbReference>
<dbReference type="InterPro" id="IPR043129">
    <property type="entry name" value="ATPase_NBD"/>
</dbReference>
<dbReference type="OrthoDB" id="9805576at2"/>
<dbReference type="InterPro" id="IPR018483">
    <property type="entry name" value="Carb_kinase_FGGY_CS"/>
</dbReference>
<dbReference type="EC" id="2.7.1.30" evidence="9"/>
<accession>A0A518CPB9</accession>
<dbReference type="InterPro" id="IPR018484">
    <property type="entry name" value="FGGY_N"/>
</dbReference>
<feature type="binding site" evidence="9">
    <location>
        <position position="265"/>
    </location>
    <ligand>
        <name>ATP</name>
        <dbReference type="ChEBI" id="CHEBI:30616"/>
    </ligand>
</feature>